<evidence type="ECO:0000256" key="3">
    <source>
        <dbReference type="SAM" id="MobiDB-lite"/>
    </source>
</evidence>
<gene>
    <name evidence="5" type="ORF">CRENBAI_017015</name>
</gene>
<dbReference type="AlphaFoldDB" id="A0AAV9QTP6"/>
<feature type="region of interest" description="Disordered" evidence="3">
    <location>
        <begin position="52"/>
        <end position="71"/>
    </location>
</feature>
<dbReference type="PANTHER" id="PTHR46349:SF2">
    <property type="entry name" value="CINGULIN-LIKE PROTEIN 1"/>
    <property type="match status" value="1"/>
</dbReference>
<feature type="region of interest" description="Disordered" evidence="3">
    <location>
        <begin position="971"/>
        <end position="992"/>
    </location>
</feature>
<feature type="compositionally biased region" description="Basic and acidic residues" evidence="3">
    <location>
        <begin position="915"/>
        <end position="937"/>
    </location>
</feature>
<proteinExistence type="predicted"/>
<dbReference type="Pfam" id="PF01576">
    <property type="entry name" value="Myosin_tail_1"/>
    <property type="match status" value="1"/>
</dbReference>
<feature type="compositionally biased region" description="Basic and acidic residues" evidence="3">
    <location>
        <begin position="268"/>
        <end position="284"/>
    </location>
</feature>
<evidence type="ECO:0000256" key="1">
    <source>
        <dbReference type="ARBA" id="ARBA00023054"/>
    </source>
</evidence>
<evidence type="ECO:0000256" key="2">
    <source>
        <dbReference type="SAM" id="Coils"/>
    </source>
</evidence>
<evidence type="ECO:0000313" key="5">
    <source>
        <dbReference type="EMBL" id="KAK5599694.1"/>
    </source>
</evidence>
<dbReference type="InterPro" id="IPR002928">
    <property type="entry name" value="Myosin_tail"/>
</dbReference>
<evidence type="ECO:0000313" key="6">
    <source>
        <dbReference type="Proteomes" id="UP001311232"/>
    </source>
</evidence>
<dbReference type="PANTHER" id="PTHR46349">
    <property type="entry name" value="CINGULIN-LIKE PROTEIN 1-RELATED"/>
    <property type="match status" value="1"/>
</dbReference>
<feature type="coiled-coil region" evidence="2">
    <location>
        <begin position="128"/>
        <end position="173"/>
    </location>
</feature>
<comment type="caution">
    <text evidence="5">The sequence shown here is derived from an EMBL/GenBank/DDBJ whole genome shotgun (WGS) entry which is preliminary data.</text>
</comment>
<dbReference type="GO" id="GO:0016459">
    <property type="term" value="C:myosin complex"/>
    <property type="evidence" value="ECO:0007669"/>
    <property type="project" value="InterPro"/>
</dbReference>
<feature type="region of interest" description="Disordered" evidence="3">
    <location>
        <begin position="248"/>
        <end position="342"/>
    </location>
</feature>
<feature type="region of interest" description="Disordered" evidence="3">
    <location>
        <begin position="371"/>
        <end position="390"/>
    </location>
</feature>
<dbReference type="GO" id="GO:0005923">
    <property type="term" value="C:bicellular tight junction"/>
    <property type="evidence" value="ECO:0007669"/>
    <property type="project" value="TreeGrafter"/>
</dbReference>
<protein>
    <recommendedName>
        <fullName evidence="4">Myosin tail domain-containing protein</fullName>
    </recommendedName>
</protein>
<keyword evidence="1 2" id="KW-0175">Coiled coil</keyword>
<accession>A0AAV9QTP6</accession>
<evidence type="ECO:0000259" key="4">
    <source>
        <dbReference type="Pfam" id="PF01576"/>
    </source>
</evidence>
<dbReference type="EMBL" id="JAHHUM010002919">
    <property type="protein sequence ID" value="KAK5599694.1"/>
    <property type="molecule type" value="Genomic_DNA"/>
</dbReference>
<dbReference type="GO" id="GO:0150105">
    <property type="term" value="P:protein localization to cell-cell junction"/>
    <property type="evidence" value="ECO:0007669"/>
    <property type="project" value="TreeGrafter"/>
</dbReference>
<name>A0AAV9QTP6_9TELE</name>
<keyword evidence="6" id="KW-1185">Reference proteome</keyword>
<feature type="region of interest" description="Disordered" evidence="3">
    <location>
        <begin position="909"/>
        <end position="939"/>
    </location>
</feature>
<feature type="compositionally biased region" description="Polar residues" evidence="3">
    <location>
        <begin position="981"/>
        <end position="992"/>
    </location>
</feature>
<sequence length="992" mass="115392">MWGVAGCVSQRTATRFEAYGNQRLFEQQSVLRYLDAGDLGFMCSLRPQPVRRCRSAQRPSSEQTQHFKRNDEELPVSVDKLRQLIEDKVNILQLPAAENQQGLELEENPGEEELLRFTALSQELTFHLQQLQRRTEQELRNIQTQLSQIEGRLQQLTAELSELQQRRKQTEADLKTSSCHQTATFHRCTHQKLQAIITERLSQSEQLVFQKQALSALRNLLTQDLQRYQEETCRLTCFTEKITRKSQRSDGEETFSCAEGEESMQGKNETEPEKNMESEFDSNKQSDSPSEEEPSTPRATTVTQNPKYQLLMNHDLKTNGLSSREANRPGGGGSVGEKSPRLSRWEATRIGTNNFCGSLESLASRDWDTGSDRTGVIDSPPRVFNSPYSTPTSMDYNPTYRMSEFKVQGGLSPATSEMNLYSFNNCSTSSIGVPTPTLTPTRSRFSTYDTLRRRTDMNNTVAPIHYSMRSATLGAPNKRDFIEELTKQLDACQKRNTFLEAESVAMEKERNQIRFEMRALLVNNEDLLRTNAQLNNEMKKMREQMIEMDKDSQALRERCREMEIEVTEAREMMVEANTQEYAFNFLQQSLKNKIQDAEENLEKQTQHAQTLAEKLWLKERKLEEMEVDGESREKKMSDLNSTILRLEDELSEALQMSTQNSAELNLQQKLREDAQMRVEELEEALLEKDQETQRLQLLVSKLQGEVSGRLIDKERSLEEEIQLRERLQLQCRQAERTVDDLTMELQTTNQAKDDLTKQLKLAQEKLIDLESDLEELHDSEQRWAAKQKRAIEQTEQLQLKLIQEKDLNDQLETEKAFMERQLRELRLEVEDLHSSRVQEDVITRAETRAKELESALRAEERNKATLTNTISKLERRINELTDQMEEEHRIATEQKDLMTQRLRTLKRQLNEAEEEATRKDAQYRHLQRELTEERETSSRLQKQLLDQHLQNKRKENLTIRQTLDSLRLDLSGDEEEQQEQPLNEQPTTMTKV</sequence>
<reference evidence="5 6" key="1">
    <citation type="submission" date="2021-06" db="EMBL/GenBank/DDBJ databases">
        <authorList>
            <person name="Palmer J.M."/>
        </authorList>
    </citation>
    <scope>NUCLEOTIDE SEQUENCE [LARGE SCALE GENOMIC DNA]</scope>
    <source>
        <strain evidence="5 6">MEX-2019</strain>
        <tissue evidence="5">Muscle</tissue>
    </source>
</reference>
<organism evidence="5 6">
    <name type="scientific">Crenichthys baileyi</name>
    <name type="common">White River springfish</name>
    <dbReference type="NCBI Taxonomy" id="28760"/>
    <lineage>
        <taxon>Eukaryota</taxon>
        <taxon>Metazoa</taxon>
        <taxon>Chordata</taxon>
        <taxon>Craniata</taxon>
        <taxon>Vertebrata</taxon>
        <taxon>Euteleostomi</taxon>
        <taxon>Actinopterygii</taxon>
        <taxon>Neopterygii</taxon>
        <taxon>Teleostei</taxon>
        <taxon>Neoteleostei</taxon>
        <taxon>Acanthomorphata</taxon>
        <taxon>Ovalentaria</taxon>
        <taxon>Atherinomorphae</taxon>
        <taxon>Cyprinodontiformes</taxon>
        <taxon>Goodeidae</taxon>
        <taxon>Crenichthys</taxon>
    </lineage>
</organism>
<dbReference type="Proteomes" id="UP001311232">
    <property type="component" value="Unassembled WGS sequence"/>
</dbReference>
<feature type="domain" description="Myosin tail" evidence="4">
    <location>
        <begin position="716"/>
        <end position="944"/>
    </location>
</feature>